<reference evidence="1 2" key="1">
    <citation type="journal article" date="2009" name="Appl. Environ. Microbiol.">
        <title>Three genomes from the phylum Acidobacteria provide insight into the lifestyles of these microorganisms in soils.</title>
        <authorList>
            <person name="Ward N.L."/>
            <person name="Challacombe J.F."/>
            <person name="Janssen P.H."/>
            <person name="Henrissat B."/>
            <person name="Coutinho P.M."/>
            <person name="Wu M."/>
            <person name="Xie G."/>
            <person name="Haft D.H."/>
            <person name="Sait M."/>
            <person name="Badger J."/>
            <person name="Barabote R.D."/>
            <person name="Bradley B."/>
            <person name="Brettin T.S."/>
            <person name="Brinkac L.M."/>
            <person name="Bruce D."/>
            <person name="Creasy T."/>
            <person name="Daugherty S.C."/>
            <person name="Davidsen T.M."/>
            <person name="DeBoy R.T."/>
            <person name="Detter J.C."/>
            <person name="Dodson R.J."/>
            <person name="Durkin A.S."/>
            <person name="Ganapathy A."/>
            <person name="Gwinn-Giglio M."/>
            <person name="Han C.S."/>
            <person name="Khouri H."/>
            <person name="Kiss H."/>
            <person name="Kothari S.P."/>
            <person name="Madupu R."/>
            <person name="Nelson K.E."/>
            <person name="Nelson W.C."/>
            <person name="Paulsen I."/>
            <person name="Penn K."/>
            <person name="Ren Q."/>
            <person name="Rosovitz M.J."/>
            <person name="Selengut J.D."/>
            <person name="Shrivastava S."/>
            <person name="Sullivan S.A."/>
            <person name="Tapia R."/>
            <person name="Thompson L.S."/>
            <person name="Watkins K.L."/>
            <person name="Yang Q."/>
            <person name="Yu C."/>
            <person name="Zafar N."/>
            <person name="Zhou L."/>
            <person name="Kuske C.R."/>
        </authorList>
    </citation>
    <scope>NUCLEOTIDE SEQUENCE [LARGE SCALE GENOMIC DNA]</scope>
    <source>
        <strain evidence="1 2">Ellin345</strain>
    </source>
</reference>
<evidence type="ECO:0000313" key="2">
    <source>
        <dbReference type="Proteomes" id="UP000002432"/>
    </source>
</evidence>
<organism evidence="1 2">
    <name type="scientific">Koribacter versatilis (strain Ellin345)</name>
    <dbReference type="NCBI Taxonomy" id="204669"/>
    <lineage>
        <taxon>Bacteria</taxon>
        <taxon>Pseudomonadati</taxon>
        <taxon>Acidobacteriota</taxon>
        <taxon>Terriglobia</taxon>
        <taxon>Terriglobales</taxon>
        <taxon>Candidatus Korobacteraceae</taxon>
        <taxon>Candidatus Korobacter</taxon>
    </lineage>
</organism>
<dbReference type="AlphaFoldDB" id="Q1IPH2"/>
<keyword evidence="2" id="KW-1185">Reference proteome</keyword>
<proteinExistence type="predicted"/>
<dbReference type="EMBL" id="CP000360">
    <property type="protein sequence ID" value="ABF41228.1"/>
    <property type="molecule type" value="Genomic_DNA"/>
</dbReference>
<name>Q1IPH2_KORVE</name>
<sequence length="160" mass="17300">MRIFAILGIAVVAIVLSSCEHKRSNDPWSGASSAVRVDVNTGEQPVRPEETLVMTATVSGYSGLQKGTWRIEETQQTSHDACAFDIRTTRNVPVTDCPFGYILFDPHSSSKSATFHASKFPGTFHVTYVLEMIGTGRFDRSVRTSGTAAVTVSDAIAVSE</sequence>
<evidence type="ECO:0000313" key="1">
    <source>
        <dbReference type="EMBL" id="ABF41228.1"/>
    </source>
</evidence>
<dbReference type="KEGG" id="aba:Acid345_2227"/>
<dbReference type="HOGENOM" id="CLU_1649913_0_0_0"/>
<dbReference type="Proteomes" id="UP000002432">
    <property type="component" value="Chromosome"/>
</dbReference>
<dbReference type="RefSeq" id="WP_011523029.1">
    <property type="nucleotide sequence ID" value="NC_008009.1"/>
</dbReference>
<dbReference type="EnsemblBacteria" id="ABF41228">
    <property type="protein sequence ID" value="ABF41228"/>
    <property type="gene ID" value="Acid345_2227"/>
</dbReference>
<dbReference type="STRING" id="204669.Acid345_2227"/>
<dbReference type="PROSITE" id="PS51257">
    <property type="entry name" value="PROKAR_LIPOPROTEIN"/>
    <property type="match status" value="1"/>
</dbReference>
<protein>
    <recommendedName>
        <fullName evidence="3">Lipoprotein</fullName>
    </recommendedName>
</protein>
<evidence type="ECO:0008006" key="3">
    <source>
        <dbReference type="Google" id="ProtNLM"/>
    </source>
</evidence>
<accession>Q1IPH2</accession>
<gene>
    <name evidence="1" type="ordered locus">Acid345_2227</name>
</gene>